<evidence type="ECO:0000256" key="9">
    <source>
        <dbReference type="SAM" id="Phobius"/>
    </source>
</evidence>
<reference evidence="12 13" key="1">
    <citation type="submission" date="2016-10" db="EMBL/GenBank/DDBJ databases">
        <authorList>
            <person name="Varghese N."/>
            <person name="Submissions S."/>
        </authorList>
    </citation>
    <scope>NUCLEOTIDE SEQUENCE [LARGE SCALE GENOMIC DNA]</scope>
    <source>
        <strain evidence="13">ATCC 20501</strain>
        <strain evidence="11 12">CGMCC 4.3529</strain>
    </source>
</reference>
<keyword evidence="3" id="KW-1003">Cell membrane</keyword>
<feature type="transmembrane region" description="Helical" evidence="9">
    <location>
        <begin position="237"/>
        <end position="261"/>
    </location>
</feature>
<evidence type="ECO:0000256" key="7">
    <source>
        <dbReference type="ARBA" id="ARBA00023136"/>
    </source>
</evidence>
<feature type="transmembrane region" description="Helical" evidence="9">
    <location>
        <begin position="195"/>
        <end position="217"/>
    </location>
</feature>
<dbReference type="EMBL" id="FOME01000001">
    <property type="protein sequence ID" value="SFC66097.1"/>
    <property type="molecule type" value="Genomic_DNA"/>
</dbReference>
<evidence type="ECO:0000256" key="3">
    <source>
        <dbReference type="ARBA" id="ARBA00022475"/>
    </source>
</evidence>
<evidence type="ECO:0000256" key="2">
    <source>
        <dbReference type="ARBA" id="ARBA00022448"/>
    </source>
</evidence>
<keyword evidence="12" id="KW-1185">Reference proteome</keyword>
<evidence type="ECO:0000256" key="4">
    <source>
        <dbReference type="ARBA" id="ARBA00022692"/>
    </source>
</evidence>
<dbReference type="RefSeq" id="WP_093347221.1">
    <property type="nucleotide sequence ID" value="NZ_FNVB01000002.1"/>
</dbReference>
<keyword evidence="4 9" id="KW-0812">Transmembrane</keyword>
<dbReference type="GO" id="GO:0015366">
    <property type="term" value="F:malate:proton symporter activity"/>
    <property type="evidence" value="ECO:0007669"/>
    <property type="project" value="TreeGrafter"/>
</dbReference>
<proteinExistence type="predicted"/>
<keyword evidence="6 9" id="KW-1133">Transmembrane helix</keyword>
<evidence type="ECO:0000256" key="8">
    <source>
        <dbReference type="SAM" id="MobiDB-lite"/>
    </source>
</evidence>
<reference evidence="10" key="2">
    <citation type="submission" date="2016-10" db="EMBL/GenBank/DDBJ databases">
        <authorList>
            <person name="de Groot N.N."/>
        </authorList>
    </citation>
    <scope>NUCLEOTIDE SEQUENCE [LARGE SCALE GENOMIC DNA]</scope>
    <source>
        <strain evidence="10">ATCC 20501</strain>
    </source>
</reference>
<keyword evidence="2" id="KW-0813">Transport</keyword>
<evidence type="ECO:0000256" key="6">
    <source>
        <dbReference type="ARBA" id="ARBA00022989"/>
    </source>
</evidence>
<evidence type="ECO:0000313" key="11">
    <source>
        <dbReference type="EMBL" id="SFC66097.1"/>
    </source>
</evidence>
<dbReference type="Gene3D" id="1.10.3860.10">
    <property type="entry name" value="Sodium:dicarboxylate symporter"/>
    <property type="match status" value="1"/>
</dbReference>
<accession>A0A1H5V2W5</accession>
<dbReference type="NCBIfam" id="NF002461">
    <property type="entry name" value="PRK01663.1"/>
    <property type="match status" value="1"/>
</dbReference>
<dbReference type="PANTHER" id="PTHR42865:SF1">
    <property type="entry name" value="AEROBIC C4-DICARBOXYLATE TRANSPORT PROTEIN"/>
    <property type="match status" value="1"/>
</dbReference>
<feature type="transmembrane region" description="Helical" evidence="9">
    <location>
        <begin position="361"/>
        <end position="384"/>
    </location>
</feature>
<organism evidence="10 13">
    <name type="scientific">Saccharopolyspora kobensis</name>
    <dbReference type="NCBI Taxonomy" id="146035"/>
    <lineage>
        <taxon>Bacteria</taxon>
        <taxon>Bacillati</taxon>
        <taxon>Actinomycetota</taxon>
        <taxon>Actinomycetes</taxon>
        <taxon>Pseudonocardiales</taxon>
        <taxon>Pseudonocardiaceae</taxon>
        <taxon>Saccharopolyspora</taxon>
    </lineage>
</organism>
<evidence type="ECO:0000256" key="1">
    <source>
        <dbReference type="ARBA" id="ARBA00004651"/>
    </source>
</evidence>
<feature type="transmembrane region" description="Helical" evidence="9">
    <location>
        <begin position="59"/>
        <end position="77"/>
    </location>
</feature>
<dbReference type="InterPro" id="IPR018107">
    <property type="entry name" value="Na-dicarboxylate_symporter_CS"/>
</dbReference>
<dbReference type="GO" id="GO:0015141">
    <property type="term" value="F:succinate transmembrane transporter activity"/>
    <property type="evidence" value="ECO:0007669"/>
    <property type="project" value="TreeGrafter"/>
</dbReference>
<dbReference type="SMR" id="A0A1H5V2W5"/>
<dbReference type="EMBL" id="FNVB01000002">
    <property type="protein sequence ID" value="SEF81564.1"/>
    <property type="molecule type" value="Genomic_DNA"/>
</dbReference>
<feature type="transmembrane region" description="Helical" evidence="9">
    <location>
        <begin position="21"/>
        <end position="39"/>
    </location>
</feature>
<feature type="transmembrane region" description="Helical" evidence="9">
    <location>
        <begin position="152"/>
        <end position="174"/>
    </location>
</feature>
<dbReference type="GO" id="GO:0015138">
    <property type="term" value="F:fumarate transmembrane transporter activity"/>
    <property type="evidence" value="ECO:0007669"/>
    <property type="project" value="TreeGrafter"/>
</dbReference>
<gene>
    <name evidence="10" type="ORF">SAMN02982929_00744</name>
    <name evidence="11" type="ORF">SAMN05216506_1011327</name>
</gene>
<evidence type="ECO:0000313" key="12">
    <source>
        <dbReference type="Proteomes" id="UP000199690"/>
    </source>
</evidence>
<dbReference type="Proteomes" id="UP000199690">
    <property type="component" value="Unassembled WGS sequence"/>
</dbReference>
<name>A0A1H5V2W5_9PSEU</name>
<dbReference type="PANTHER" id="PTHR42865">
    <property type="entry name" value="PROTON/GLUTAMATE-ASPARTATE SYMPORTER"/>
    <property type="match status" value="1"/>
</dbReference>
<feature type="region of interest" description="Disordered" evidence="8">
    <location>
        <begin position="426"/>
        <end position="449"/>
    </location>
</feature>
<dbReference type="InterPro" id="IPR036458">
    <property type="entry name" value="Na:dicarbo_symporter_sf"/>
</dbReference>
<evidence type="ECO:0000313" key="13">
    <source>
        <dbReference type="Proteomes" id="UP000236729"/>
    </source>
</evidence>
<dbReference type="GO" id="GO:0070778">
    <property type="term" value="P:L-aspartate transmembrane transport"/>
    <property type="evidence" value="ECO:0007669"/>
    <property type="project" value="TreeGrafter"/>
</dbReference>
<dbReference type="GO" id="GO:0005886">
    <property type="term" value="C:plasma membrane"/>
    <property type="evidence" value="ECO:0007669"/>
    <property type="project" value="UniProtKB-SubCell"/>
</dbReference>
<dbReference type="AlphaFoldDB" id="A0A1H5V2W5"/>
<dbReference type="SUPFAM" id="SSF118215">
    <property type="entry name" value="Proton glutamate symport protein"/>
    <property type="match status" value="1"/>
</dbReference>
<dbReference type="InterPro" id="IPR001991">
    <property type="entry name" value="Na-dicarboxylate_symporter"/>
</dbReference>
<dbReference type="PRINTS" id="PR00173">
    <property type="entry name" value="EDTRNSPORT"/>
</dbReference>
<dbReference type="FunFam" id="1.10.3860.10:FF:000001">
    <property type="entry name" value="C4-dicarboxylate transport protein"/>
    <property type="match status" value="1"/>
</dbReference>
<dbReference type="PROSITE" id="PS00713">
    <property type="entry name" value="NA_DICARBOXYL_SYMP_1"/>
    <property type="match status" value="1"/>
</dbReference>
<evidence type="ECO:0000256" key="5">
    <source>
        <dbReference type="ARBA" id="ARBA00022847"/>
    </source>
</evidence>
<accession>A0A1I1KZ55</accession>
<keyword evidence="5" id="KW-0769">Symport</keyword>
<sequence>MPWPSKRKVQRTAKRPFYRSLFFQIAAGLVLGAIVGAVWPEFGSALKPLGDAFVKLVKMIIAPLVFCVVVIGIAGAGDLATLRRIGLKALIYFEIVSTVALVVGLVVTEIIAPGRGLNVDPATLDPGAAQEKTDGAPASTSEFLLDIIPESVIGAFAENSLLQVLLFSVLFGIAMIHAGERARPLMSLIERLQDIIFTIVGWVMKLAPIATFGVMAYTVGEYGLESLTSFGKMIGAFYLALVVFLVLLAVLLRVTTGVGFFRLVNYVREELVTAAFTGSSEAVLPQITKKLEEAGCSRTVVGLVVPTGYSFNLDGASIYLSASVVFLAQALGTDLGFSELLTIILVAVLTSKGMAGVAGSAFVALTATIGAVGGIPAAAAVLILGPDRIMAKGRTATNLIGNVIATLIVARWEGQLDRRQLDRALRRRASKPDSQGEDISETSPSAGGQ</sequence>
<evidence type="ECO:0000313" key="10">
    <source>
        <dbReference type="EMBL" id="SEF81564.1"/>
    </source>
</evidence>
<feature type="transmembrane region" description="Helical" evidence="9">
    <location>
        <begin position="89"/>
        <end position="112"/>
    </location>
</feature>
<keyword evidence="7 9" id="KW-0472">Membrane</keyword>
<comment type="subcellular location">
    <subcellularLocation>
        <location evidence="1">Cell membrane</location>
        <topology evidence="1">Multi-pass membrane protein</topology>
    </subcellularLocation>
</comment>
<protein>
    <submittedName>
        <fullName evidence="10">Aerobic C4-dicarboxylate transport protein</fullName>
    </submittedName>
</protein>
<dbReference type="Pfam" id="PF00375">
    <property type="entry name" value="SDF"/>
    <property type="match status" value="1"/>
</dbReference>
<feature type="transmembrane region" description="Helical" evidence="9">
    <location>
        <begin position="324"/>
        <end position="349"/>
    </location>
</feature>
<dbReference type="Proteomes" id="UP000236729">
    <property type="component" value="Unassembled WGS sequence"/>
</dbReference>